<feature type="compositionally biased region" description="Basic and acidic residues" evidence="2">
    <location>
        <begin position="584"/>
        <end position="593"/>
    </location>
</feature>
<feature type="region of interest" description="Disordered" evidence="2">
    <location>
        <begin position="24"/>
        <end position="97"/>
    </location>
</feature>
<evidence type="ECO:0000313" key="5">
    <source>
        <dbReference type="Proteomes" id="UP000242188"/>
    </source>
</evidence>
<feature type="compositionally biased region" description="Basic and acidic residues" evidence="2">
    <location>
        <begin position="348"/>
        <end position="375"/>
    </location>
</feature>
<feature type="compositionally biased region" description="Basic and acidic residues" evidence="2">
    <location>
        <begin position="209"/>
        <end position="291"/>
    </location>
</feature>
<organism evidence="4 5">
    <name type="scientific">Mizuhopecten yessoensis</name>
    <name type="common">Japanese scallop</name>
    <name type="synonym">Patinopecten yessoensis</name>
    <dbReference type="NCBI Taxonomy" id="6573"/>
    <lineage>
        <taxon>Eukaryota</taxon>
        <taxon>Metazoa</taxon>
        <taxon>Spiralia</taxon>
        <taxon>Lophotrochozoa</taxon>
        <taxon>Mollusca</taxon>
        <taxon>Bivalvia</taxon>
        <taxon>Autobranchia</taxon>
        <taxon>Pteriomorphia</taxon>
        <taxon>Pectinida</taxon>
        <taxon>Pectinoidea</taxon>
        <taxon>Pectinidae</taxon>
        <taxon>Mizuhopecten</taxon>
    </lineage>
</organism>
<evidence type="ECO:0000313" key="4">
    <source>
        <dbReference type="EMBL" id="OWF39338.1"/>
    </source>
</evidence>
<dbReference type="InterPro" id="IPR040467">
    <property type="entry name" value="CCDC66_dom"/>
</dbReference>
<feature type="region of interest" description="Disordered" evidence="2">
    <location>
        <begin position="126"/>
        <end position="431"/>
    </location>
</feature>
<feature type="compositionally biased region" description="Basic and acidic residues" evidence="2">
    <location>
        <begin position="927"/>
        <end position="941"/>
    </location>
</feature>
<sequence>MDYGYLKFKAQNGKSGIFWEQEKKKADRKFGYKRKDQRFTIRKDPNNTEDLEPEPGKDDDSTPKPNFIERNRHLAASKNKGKKPTLRPLKQSPTGTVTLTQDQLNAILASVGKVATGEEDNLRISIDSKKNSITIESPRKSRDGDYYDHHSAESGYDDDDEKYNDNKKEKEVKTKTKKARPTKEEETTIFSLLEEFSPETKKPSKSSKKKEIEKKKFEIEEREKMNDEDTSRGRGEHERNDRKRNDRESERKDKDHYRKDYDRTDRDSKRKEKERDRNNHRDDRDDHDDHRSRHNKKGSRERRRYSPEQQESDDDDYYDRDHRKKDSRSHRRKDSPDSRERRRRDRRRDRTPSDDDQDEKNTSHRTEEKSPDRAASKPPTGLPPPPKPLTLAEKKKLQWERDRLELEKQYDPWGRPGAGAPIRTKSGNVVADYKTRQEETLRASMEEMEVKKQEQKEALIREMEKNEPTPKAKASQNNVPHAMRSSFMFGQVAPDSNQFENTKEFERQQWLQELDKQKEEKRLRQNNSKANTANQETWADKFTYHKPAGYPDQLREPPAGYPDPFSPRDKTLDGGRVNSAPSHIPDKDEDMTHIRGQNVFMDPVTRNELEEKRKRLLEHQQAVMEQVQQKQREKQRERELKLQEDMEGEIKLQAERDRIQRQFDQEQTKIKMKEVRRQQEVDQLKMAMDEAHESALREKITRRMQHLEEGGHDTTHLKATLQAKLTPRNNNPSTHVQPEYVPGLSLELSPRTGPTHRSHREAQILDNAPYIENRVLTPSRFRHGIDASREFGTQTVEFGTNTELGTRREESEVRIMYNAQGKRVRVKSAAKEETKKYQRKPEPPMEQKSKSRPKEEKEKGKPKWNFQNKRRKRPVKQSEKDINFQEKRKQSEVRRLKREQELMNLVDMNRDRIPGYKGANSRGHSPVSDHEGHRSRSERFNASRRSKSHSPVNVSARREQTYRMTSPNLTQRSSSPGPKVVGPIESSHNTARGRSPPVPALRFKKDNAYDVHLAEKQSARKYADGNPLDIPLMEGEFVPFMRTVEVLDPAHAGSPVPISREATAVVNARKAYLKGMKPGDYGNKANNYEDRLKVPGEEKSNDPIMNPALVKDHPTHRQEAILQQLSSLKMNLMQRRRELETFSPSDFEYLDAICKSSKASYSFIYGGQN</sequence>
<gene>
    <name evidence="4" type="ORF">KP79_PYT11796</name>
</gene>
<dbReference type="EMBL" id="NEDP02005531">
    <property type="protein sequence ID" value="OWF39338.1"/>
    <property type="molecule type" value="Genomic_DNA"/>
</dbReference>
<feature type="compositionally biased region" description="Basic residues" evidence="2">
    <location>
        <begin position="322"/>
        <end position="333"/>
    </location>
</feature>
<feature type="compositionally biased region" description="Basic and acidic residues" evidence="2">
    <location>
        <begin position="163"/>
        <end position="174"/>
    </location>
</feature>
<dbReference type="Proteomes" id="UP000242188">
    <property type="component" value="Unassembled WGS sequence"/>
</dbReference>
<dbReference type="GO" id="GO:0060271">
    <property type="term" value="P:cilium assembly"/>
    <property type="evidence" value="ECO:0007669"/>
    <property type="project" value="TreeGrafter"/>
</dbReference>
<feature type="coiled-coil region" evidence="1">
    <location>
        <begin position="606"/>
        <end position="644"/>
    </location>
</feature>
<feature type="compositionally biased region" description="Polar residues" evidence="2">
    <location>
        <begin position="962"/>
        <end position="976"/>
    </location>
</feature>
<keyword evidence="5" id="KW-1185">Reference proteome</keyword>
<dbReference type="PANTHER" id="PTHR22736">
    <property type="entry name" value="COILED-COIL DOMAIN-CONTAINING PROTEIN 66"/>
    <property type="match status" value="1"/>
</dbReference>
<dbReference type="Pfam" id="PF15236">
    <property type="entry name" value="CCDC66"/>
    <property type="match status" value="1"/>
</dbReference>
<dbReference type="GO" id="GO:0008017">
    <property type="term" value="F:microtubule binding"/>
    <property type="evidence" value="ECO:0007669"/>
    <property type="project" value="TreeGrafter"/>
</dbReference>
<protein>
    <submittedName>
        <fullName evidence="4">Coiled-coil domain-containing protein 66</fullName>
    </submittedName>
</protein>
<reference evidence="4 5" key="1">
    <citation type="journal article" date="2017" name="Nat. Ecol. Evol.">
        <title>Scallop genome provides insights into evolution of bilaterian karyotype and development.</title>
        <authorList>
            <person name="Wang S."/>
            <person name="Zhang J."/>
            <person name="Jiao W."/>
            <person name="Li J."/>
            <person name="Xun X."/>
            <person name="Sun Y."/>
            <person name="Guo X."/>
            <person name="Huan P."/>
            <person name="Dong B."/>
            <person name="Zhang L."/>
            <person name="Hu X."/>
            <person name="Sun X."/>
            <person name="Wang J."/>
            <person name="Zhao C."/>
            <person name="Wang Y."/>
            <person name="Wang D."/>
            <person name="Huang X."/>
            <person name="Wang R."/>
            <person name="Lv J."/>
            <person name="Li Y."/>
            <person name="Zhang Z."/>
            <person name="Liu B."/>
            <person name="Lu W."/>
            <person name="Hui Y."/>
            <person name="Liang J."/>
            <person name="Zhou Z."/>
            <person name="Hou R."/>
            <person name="Li X."/>
            <person name="Liu Y."/>
            <person name="Li H."/>
            <person name="Ning X."/>
            <person name="Lin Y."/>
            <person name="Zhao L."/>
            <person name="Xing Q."/>
            <person name="Dou J."/>
            <person name="Li Y."/>
            <person name="Mao J."/>
            <person name="Guo H."/>
            <person name="Dou H."/>
            <person name="Li T."/>
            <person name="Mu C."/>
            <person name="Jiang W."/>
            <person name="Fu Q."/>
            <person name="Fu X."/>
            <person name="Miao Y."/>
            <person name="Liu J."/>
            <person name="Yu Q."/>
            <person name="Li R."/>
            <person name="Liao H."/>
            <person name="Li X."/>
            <person name="Kong Y."/>
            <person name="Jiang Z."/>
            <person name="Chourrout D."/>
            <person name="Li R."/>
            <person name="Bao Z."/>
        </authorList>
    </citation>
    <scope>NUCLEOTIDE SEQUENCE [LARGE SCALE GENOMIC DNA]</scope>
    <source>
        <strain evidence="4 5">PY_sf001</strain>
    </source>
</reference>
<feature type="coiled-coil region" evidence="1">
    <location>
        <begin position="434"/>
        <end position="465"/>
    </location>
</feature>
<feature type="compositionally biased region" description="Basic and acidic residues" evidence="2">
    <location>
        <begin position="24"/>
        <end position="46"/>
    </location>
</feature>
<dbReference type="PANTHER" id="PTHR22736:SF2">
    <property type="entry name" value="COILED-COIL DOMAIN-CONTAINING PROTEIN 66"/>
    <property type="match status" value="1"/>
</dbReference>
<dbReference type="AlphaFoldDB" id="A0A210PS80"/>
<name>A0A210PS80_MIZYE</name>
<feature type="region of interest" description="Disordered" evidence="2">
    <location>
        <begin position="825"/>
        <end position="1001"/>
    </location>
</feature>
<feature type="region of interest" description="Disordered" evidence="2">
    <location>
        <begin position="502"/>
        <end position="605"/>
    </location>
</feature>
<feature type="compositionally biased region" description="Polar residues" evidence="2">
    <location>
        <begin position="525"/>
        <end position="537"/>
    </location>
</feature>
<keyword evidence="1" id="KW-0175">Coiled coil</keyword>
<feature type="domain" description="CCDC66" evidence="3">
    <location>
        <begin position="587"/>
        <end position="715"/>
    </location>
</feature>
<feature type="compositionally biased region" description="Basic and acidic residues" evidence="2">
    <location>
        <begin position="392"/>
        <end position="410"/>
    </location>
</feature>
<feature type="compositionally biased region" description="Basic residues" evidence="2">
    <location>
        <begin position="73"/>
        <end position="85"/>
    </location>
</feature>
<feature type="compositionally biased region" description="Basic and acidic residues" evidence="2">
    <location>
        <begin position="876"/>
        <end position="901"/>
    </location>
</feature>
<feature type="compositionally biased region" description="Basic and acidic residues" evidence="2">
    <location>
        <begin position="502"/>
        <end position="523"/>
    </location>
</feature>
<feature type="compositionally biased region" description="Basic residues" evidence="2">
    <location>
        <begin position="292"/>
        <end position="303"/>
    </location>
</feature>
<comment type="caution">
    <text evidence="4">The sequence shown here is derived from an EMBL/GenBank/DDBJ whole genome shotgun (WGS) entry which is preliminary data.</text>
</comment>
<evidence type="ECO:0000256" key="1">
    <source>
        <dbReference type="SAM" id="Coils"/>
    </source>
</evidence>
<evidence type="ECO:0000259" key="3">
    <source>
        <dbReference type="Pfam" id="PF15236"/>
    </source>
</evidence>
<dbReference type="STRING" id="6573.A0A210PS80"/>
<proteinExistence type="predicted"/>
<feature type="compositionally biased region" description="Basic and acidic residues" evidence="2">
    <location>
        <begin position="137"/>
        <end position="152"/>
    </location>
</feature>
<dbReference type="InterPro" id="IPR039183">
    <property type="entry name" value="CCD66"/>
</dbReference>
<dbReference type="GO" id="GO:0005929">
    <property type="term" value="C:cilium"/>
    <property type="evidence" value="ECO:0007669"/>
    <property type="project" value="TreeGrafter"/>
</dbReference>
<feature type="compositionally biased region" description="Basic and acidic residues" evidence="2">
    <location>
        <begin position="54"/>
        <end position="72"/>
    </location>
</feature>
<dbReference type="GO" id="GO:0005874">
    <property type="term" value="C:microtubule"/>
    <property type="evidence" value="ECO:0007669"/>
    <property type="project" value="TreeGrafter"/>
</dbReference>
<accession>A0A210PS80</accession>
<evidence type="ECO:0000256" key="2">
    <source>
        <dbReference type="SAM" id="MobiDB-lite"/>
    </source>
</evidence>
<dbReference type="OrthoDB" id="10042846at2759"/>
<feature type="compositionally biased region" description="Basic and acidic residues" evidence="2">
    <location>
        <begin position="829"/>
        <end position="861"/>
    </location>
</feature>